<feature type="compositionally biased region" description="Low complexity" evidence="1">
    <location>
        <begin position="193"/>
        <end position="207"/>
    </location>
</feature>
<dbReference type="Proteomes" id="UP000189935">
    <property type="component" value="Chromosome I"/>
</dbReference>
<dbReference type="RefSeq" id="WP_079542497.1">
    <property type="nucleotide sequence ID" value="NZ_LT670844.1"/>
</dbReference>
<dbReference type="AlphaFoldDB" id="A0A1M6Y7K1"/>
<dbReference type="OrthoDB" id="8233832at2"/>
<feature type="compositionally biased region" description="Low complexity" evidence="1">
    <location>
        <begin position="215"/>
        <end position="224"/>
    </location>
</feature>
<evidence type="ECO:0000256" key="1">
    <source>
        <dbReference type="SAM" id="MobiDB-lite"/>
    </source>
</evidence>
<reference evidence="3 4" key="1">
    <citation type="submission" date="2016-11" db="EMBL/GenBank/DDBJ databases">
        <authorList>
            <person name="Jaros S."/>
            <person name="Januszkiewicz K."/>
            <person name="Wedrychowicz H."/>
        </authorList>
    </citation>
    <scope>NUCLEOTIDE SEQUENCE [LARGE SCALE GENOMIC DNA]</scope>
    <source>
        <strain evidence="3 4">GAS499</strain>
    </source>
</reference>
<evidence type="ECO:0008006" key="5">
    <source>
        <dbReference type="Google" id="ProtNLM"/>
    </source>
</evidence>
<sequence>MKLFTGWVVSAGLVLAATAASAQGVAPHEIGGPRYAPASDFDGPYAAMPPEAPSPRYGGPMLLPPEEVYAVVRENRFSPLGIPKLRGFVYVIPVVDRTGEDGRLVIDARSGQIIRFVPAYRMGDNSNEDVTGSYGPAGPLPPVGVAHRAPRPPGSIPHVASRAPLVPLPKPPPVRQDDVKPLAEKPVAPPPQQSAAVLPKPADAQPAPQAPAPPAVEAKPAAPQIAPTQEMPKVQGLE</sequence>
<feature type="signal peptide" evidence="2">
    <location>
        <begin position="1"/>
        <end position="22"/>
    </location>
</feature>
<protein>
    <recommendedName>
        <fullName evidence="5">Nickel/cobalt transporter regulator</fullName>
    </recommendedName>
</protein>
<keyword evidence="2" id="KW-0732">Signal</keyword>
<accession>A0A1M6Y7K1</accession>
<organism evidence="3 4">
    <name type="scientific">Bradyrhizobium lablabi</name>
    <dbReference type="NCBI Taxonomy" id="722472"/>
    <lineage>
        <taxon>Bacteria</taxon>
        <taxon>Pseudomonadati</taxon>
        <taxon>Pseudomonadota</taxon>
        <taxon>Alphaproteobacteria</taxon>
        <taxon>Hyphomicrobiales</taxon>
        <taxon>Nitrobacteraceae</taxon>
        <taxon>Bradyrhizobium</taxon>
    </lineage>
</organism>
<gene>
    <name evidence="3" type="ORF">SAMN05444159_5105</name>
</gene>
<evidence type="ECO:0000313" key="4">
    <source>
        <dbReference type="Proteomes" id="UP000189935"/>
    </source>
</evidence>
<evidence type="ECO:0000313" key="3">
    <source>
        <dbReference type="EMBL" id="SHL13995.1"/>
    </source>
</evidence>
<name>A0A1M6Y7K1_9BRAD</name>
<evidence type="ECO:0000256" key="2">
    <source>
        <dbReference type="SAM" id="SignalP"/>
    </source>
</evidence>
<dbReference type="EMBL" id="LT670844">
    <property type="protein sequence ID" value="SHL13995.1"/>
    <property type="molecule type" value="Genomic_DNA"/>
</dbReference>
<feature type="chain" id="PRO_5012974779" description="Nickel/cobalt transporter regulator" evidence="2">
    <location>
        <begin position="23"/>
        <end position="238"/>
    </location>
</feature>
<proteinExistence type="predicted"/>
<feature type="region of interest" description="Disordered" evidence="1">
    <location>
        <begin position="127"/>
        <end position="238"/>
    </location>
</feature>